<sequence length="88" mass="9247">MIMCGHERTLPAGSGRPPGVHKAAGPLASGRGTGPPAITYGLRRAASVILCRRAPRPIGWKGRTMREESGRGGKHHRTAVGQREEAAA</sequence>
<feature type="region of interest" description="Disordered" evidence="1">
    <location>
        <begin position="1"/>
        <end position="35"/>
    </location>
</feature>
<feature type="region of interest" description="Disordered" evidence="1">
    <location>
        <begin position="60"/>
        <end position="88"/>
    </location>
</feature>
<protein>
    <submittedName>
        <fullName evidence="2">Uncharacterized protein</fullName>
    </submittedName>
</protein>
<name>A0A9W4GPP0_9ACTN</name>
<evidence type="ECO:0000313" key="3">
    <source>
        <dbReference type="Proteomes" id="UP001152519"/>
    </source>
</evidence>
<comment type="caution">
    <text evidence="2">The sequence shown here is derived from an EMBL/GenBank/DDBJ whole genome shotgun (WGS) entry which is preliminary data.</text>
</comment>
<evidence type="ECO:0000256" key="1">
    <source>
        <dbReference type="SAM" id="MobiDB-lite"/>
    </source>
</evidence>
<gene>
    <name evidence="2" type="ORF">SCOCK_170136</name>
</gene>
<dbReference type="AlphaFoldDB" id="A0A9W4GPP0"/>
<dbReference type="Proteomes" id="UP001152519">
    <property type="component" value="Unassembled WGS sequence"/>
</dbReference>
<keyword evidence="3" id="KW-1185">Reference proteome</keyword>
<dbReference type="EMBL" id="CAJSLV010000045">
    <property type="protein sequence ID" value="CAG6392578.1"/>
    <property type="molecule type" value="Genomic_DNA"/>
</dbReference>
<proteinExistence type="predicted"/>
<accession>A0A9W4GPP0</accession>
<evidence type="ECO:0000313" key="2">
    <source>
        <dbReference type="EMBL" id="CAG6392578.1"/>
    </source>
</evidence>
<organism evidence="2 3">
    <name type="scientific">Actinacidiphila cocklensis</name>
    <dbReference type="NCBI Taxonomy" id="887465"/>
    <lineage>
        <taxon>Bacteria</taxon>
        <taxon>Bacillati</taxon>
        <taxon>Actinomycetota</taxon>
        <taxon>Actinomycetes</taxon>
        <taxon>Kitasatosporales</taxon>
        <taxon>Streptomycetaceae</taxon>
        <taxon>Actinacidiphila</taxon>
    </lineage>
</organism>
<reference evidence="2" key="1">
    <citation type="submission" date="2021-05" db="EMBL/GenBank/DDBJ databases">
        <authorList>
            <person name="Arsene-Ploetze F."/>
        </authorList>
    </citation>
    <scope>NUCLEOTIDE SEQUENCE</scope>
    <source>
        <strain evidence="2">DSM 42138</strain>
    </source>
</reference>